<sequence length="174" mass="18934">MRKIIYSALLCCAMMSCKNSEEKSKAIKDAPVATETGNEDLAYASFGEEITTKGALNASTMADKYAELKPGDTIPASFTSTVNSVCKMKGCWMNLEIPGDEDVSVKFKDYGFFVPKDIEGKEVVVEGKAFLKVVSVEDQKHFAEDAGKSKEEIAAITKPKQELAFLADGVLLKQ</sequence>
<organism evidence="1 2">
    <name type="scientific">Zunongwangia pacifica</name>
    <dbReference type="NCBI Taxonomy" id="2911062"/>
    <lineage>
        <taxon>Bacteria</taxon>
        <taxon>Pseudomonadati</taxon>
        <taxon>Bacteroidota</taxon>
        <taxon>Flavobacteriia</taxon>
        <taxon>Flavobacteriales</taxon>
        <taxon>Flavobacteriaceae</taxon>
        <taxon>Zunongwangia</taxon>
    </lineage>
</organism>
<dbReference type="AlphaFoldDB" id="A0A9X2CP55"/>
<comment type="caution">
    <text evidence="1">The sequence shown here is derived from an EMBL/GenBank/DDBJ whole genome shotgun (WGS) entry which is preliminary data.</text>
</comment>
<dbReference type="Pfam" id="PF16267">
    <property type="entry name" value="DUF4920"/>
    <property type="match status" value="1"/>
</dbReference>
<accession>A0A9X2CP55</accession>
<dbReference type="Proteomes" id="UP001139521">
    <property type="component" value="Unassembled WGS sequence"/>
</dbReference>
<evidence type="ECO:0000313" key="1">
    <source>
        <dbReference type="EMBL" id="MCL6217637.1"/>
    </source>
</evidence>
<keyword evidence="2" id="KW-1185">Reference proteome</keyword>
<dbReference type="EMBL" id="JAKHSK010000005">
    <property type="protein sequence ID" value="MCL6217637.1"/>
    <property type="molecule type" value="Genomic_DNA"/>
</dbReference>
<dbReference type="PROSITE" id="PS51257">
    <property type="entry name" value="PROKAR_LIPOPROTEIN"/>
    <property type="match status" value="1"/>
</dbReference>
<reference evidence="1" key="1">
    <citation type="submission" date="2022-01" db="EMBL/GenBank/DDBJ databases">
        <title>Genome sequencing of Zunongwangia sp. M21534 genome.</title>
        <authorList>
            <person name="Chen Y."/>
            <person name="Dong C."/>
            <person name="Shao Z."/>
        </authorList>
    </citation>
    <scope>NUCLEOTIDE SEQUENCE</scope>
    <source>
        <strain evidence="1">MCCC M21534</strain>
    </source>
</reference>
<gene>
    <name evidence="1" type="ORF">L1967_04945</name>
</gene>
<evidence type="ECO:0000313" key="2">
    <source>
        <dbReference type="Proteomes" id="UP001139521"/>
    </source>
</evidence>
<protein>
    <submittedName>
        <fullName evidence="1">DUF4920 domain-containing protein</fullName>
    </submittedName>
</protein>
<name>A0A9X2CP55_9FLAO</name>
<dbReference type="InterPro" id="IPR032577">
    <property type="entry name" value="DUF4920"/>
</dbReference>
<dbReference type="RefSeq" id="WP_249600618.1">
    <property type="nucleotide sequence ID" value="NZ_JAKHSK010000005.1"/>
</dbReference>
<proteinExistence type="predicted"/>